<evidence type="ECO:0000313" key="2">
    <source>
        <dbReference type="EMBL" id="GGB02697.1"/>
    </source>
</evidence>
<evidence type="ECO:0000313" key="3">
    <source>
        <dbReference type="Proteomes" id="UP000646478"/>
    </source>
</evidence>
<keyword evidence="2" id="KW-0032">Aminotransferase</keyword>
<dbReference type="Proteomes" id="UP000646478">
    <property type="component" value="Unassembled WGS sequence"/>
</dbReference>
<gene>
    <name evidence="2" type="ORF">GCM10011491_33530</name>
</gene>
<reference evidence="2" key="1">
    <citation type="journal article" date="2014" name="Int. J. Syst. Evol. Microbiol.">
        <title>Complete genome sequence of Corynebacterium casei LMG S-19264T (=DSM 44701T), isolated from a smear-ripened cheese.</title>
        <authorList>
            <consortium name="US DOE Joint Genome Institute (JGI-PGF)"/>
            <person name="Walter F."/>
            <person name="Albersmeier A."/>
            <person name="Kalinowski J."/>
            <person name="Ruckert C."/>
        </authorList>
    </citation>
    <scope>NUCLEOTIDE SEQUENCE</scope>
    <source>
        <strain evidence="2">CGMCC 1.15082</strain>
    </source>
</reference>
<keyword evidence="2" id="KW-0808">Transferase</keyword>
<dbReference type="Pfam" id="PF10006">
    <property type="entry name" value="DUF2249"/>
    <property type="match status" value="1"/>
</dbReference>
<organism evidence="2 3">
    <name type="scientific">Brucella endophytica</name>
    <dbReference type="NCBI Taxonomy" id="1963359"/>
    <lineage>
        <taxon>Bacteria</taxon>
        <taxon>Pseudomonadati</taxon>
        <taxon>Pseudomonadota</taxon>
        <taxon>Alphaproteobacteria</taxon>
        <taxon>Hyphomicrobiales</taxon>
        <taxon>Brucellaceae</taxon>
        <taxon>Brucella/Ochrobactrum group</taxon>
        <taxon>Brucella</taxon>
    </lineage>
</organism>
<sequence length="91" mass="10324">MPDNKTIPLIDVRIIPPAERHPRIFGELTMLHPGAAMHVVSDHDPQPLHYQIEARFPGVFHWQYLAQGPDVWRIEIRRYESSGCGCGGGCH</sequence>
<protein>
    <submittedName>
        <fullName evidence="2">Aminotransferase</fullName>
    </submittedName>
</protein>
<feature type="domain" description="DUF2249" evidence="1">
    <location>
        <begin position="10"/>
        <end position="78"/>
    </location>
</feature>
<accession>A0A916SJ10</accession>
<proteinExistence type="predicted"/>
<dbReference type="GO" id="GO:0008483">
    <property type="term" value="F:transaminase activity"/>
    <property type="evidence" value="ECO:0007669"/>
    <property type="project" value="UniProtKB-KW"/>
</dbReference>
<comment type="caution">
    <text evidence="2">The sequence shown here is derived from an EMBL/GenBank/DDBJ whole genome shotgun (WGS) entry which is preliminary data.</text>
</comment>
<dbReference type="EMBL" id="BMHH01000015">
    <property type="protein sequence ID" value="GGB02697.1"/>
    <property type="molecule type" value="Genomic_DNA"/>
</dbReference>
<dbReference type="InterPro" id="IPR018720">
    <property type="entry name" value="DUF2249"/>
</dbReference>
<dbReference type="RefSeq" id="WP_188825345.1">
    <property type="nucleotide sequence ID" value="NZ_BMHH01000015.1"/>
</dbReference>
<reference evidence="2" key="2">
    <citation type="submission" date="2020-09" db="EMBL/GenBank/DDBJ databases">
        <authorList>
            <person name="Sun Q."/>
            <person name="Zhou Y."/>
        </authorList>
    </citation>
    <scope>NUCLEOTIDE SEQUENCE</scope>
    <source>
        <strain evidence="2">CGMCC 1.15082</strain>
    </source>
</reference>
<dbReference type="AlphaFoldDB" id="A0A916SJ10"/>
<keyword evidence="3" id="KW-1185">Reference proteome</keyword>
<name>A0A916SJ10_9HYPH</name>
<evidence type="ECO:0000259" key="1">
    <source>
        <dbReference type="Pfam" id="PF10006"/>
    </source>
</evidence>